<sequence>MPIEMTDYKKYAETFGCTYRSVYKTDILRQQSLLTYQNTLSKDDLVQFYGRSGKGYRLGFCALYINCAGNVEAYNNALEKNPSLMSVISNQHAYESASQSEYENKKDHYQAEADSFHKLWIARQSSEIITIGTSNTFIVLLQICAKYLAKTGLVVLTLYYEKDTAISIILNHSKENDLSRLAMFDPCSGQYETPLNKESGALVLQLIQLTNNILTGYRSYGSVLAIIASPAINYPSNKIT</sequence>
<organism evidence="1 2">
    <name type="scientific">Pelagibaculum spongiae</name>
    <dbReference type="NCBI Taxonomy" id="2080658"/>
    <lineage>
        <taxon>Bacteria</taxon>
        <taxon>Pseudomonadati</taxon>
        <taxon>Pseudomonadota</taxon>
        <taxon>Gammaproteobacteria</taxon>
        <taxon>Oceanospirillales</taxon>
        <taxon>Pelagibaculum</taxon>
    </lineage>
</organism>
<dbReference type="EMBL" id="QDDL01000001">
    <property type="protein sequence ID" value="PVZ71726.1"/>
    <property type="molecule type" value="Genomic_DNA"/>
</dbReference>
<keyword evidence="2" id="KW-1185">Reference proteome</keyword>
<proteinExistence type="predicted"/>
<reference evidence="1 2" key="1">
    <citation type="submission" date="2018-04" db="EMBL/GenBank/DDBJ databases">
        <title>Thalassorhabdus spongiae gen. nov., sp. nov., isolated from a marine sponge in South-West Iceland.</title>
        <authorList>
            <person name="Knobloch S."/>
            <person name="Daussin A."/>
            <person name="Johannsson R."/>
            <person name="Marteinsson V.T."/>
        </authorList>
    </citation>
    <scope>NUCLEOTIDE SEQUENCE [LARGE SCALE GENOMIC DNA]</scope>
    <source>
        <strain evidence="1 2">Hp12</strain>
    </source>
</reference>
<comment type="caution">
    <text evidence="1">The sequence shown here is derived from an EMBL/GenBank/DDBJ whole genome shotgun (WGS) entry which is preliminary data.</text>
</comment>
<gene>
    <name evidence="1" type="ORF">DC094_01485</name>
</gene>
<evidence type="ECO:0000313" key="1">
    <source>
        <dbReference type="EMBL" id="PVZ71726.1"/>
    </source>
</evidence>
<dbReference type="AlphaFoldDB" id="A0A2V1GY71"/>
<name>A0A2V1GY71_9GAMM</name>
<dbReference type="Proteomes" id="UP000244906">
    <property type="component" value="Unassembled WGS sequence"/>
</dbReference>
<accession>A0A2V1GY71</accession>
<dbReference type="RefSeq" id="WP_116685315.1">
    <property type="nucleotide sequence ID" value="NZ_CAWNYD010000001.1"/>
</dbReference>
<protein>
    <submittedName>
        <fullName evidence="1">Uncharacterized protein</fullName>
    </submittedName>
</protein>
<evidence type="ECO:0000313" key="2">
    <source>
        <dbReference type="Proteomes" id="UP000244906"/>
    </source>
</evidence>